<feature type="transmembrane region" description="Helical" evidence="1">
    <location>
        <begin position="37"/>
        <end position="57"/>
    </location>
</feature>
<keyword evidence="1" id="KW-0812">Transmembrane</keyword>
<proteinExistence type="predicted"/>
<dbReference type="Proteomes" id="UP000075884">
    <property type="component" value="Unassembled WGS sequence"/>
</dbReference>
<keyword evidence="1" id="KW-1133">Transmembrane helix</keyword>
<accession>A0A182NY59</accession>
<evidence type="ECO:0000256" key="1">
    <source>
        <dbReference type="SAM" id="Phobius"/>
    </source>
</evidence>
<dbReference type="VEuPathDB" id="VectorBase:ADIR014765"/>
<keyword evidence="3" id="KW-1185">Reference proteome</keyword>
<organism evidence="2 3">
    <name type="scientific">Anopheles dirus</name>
    <dbReference type="NCBI Taxonomy" id="7168"/>
    <lineage>
        <taxon>Eukaryota</taxon>
        <taxon>Metazoa</taxon>
        <taxon>Ecdysozoa</taxon>
        <taxon>Arthropoda</taxon>
        <taxon>Hexapoda</taxon>
        <taxon>Insecta</taxon>
        <taxon>Pterygota</taxon>
        <taxon>Neoptera</taxon>
        <taxon>Endopterygota</taxon>
        <taxon>Diptera</taxon>
        <taxon>Nematocera</taxon>
        <taxon>Culicoidea</taxon>
        <taxon>Culicidae</taxon>
        <taxon>Anophelinae</taxon>
        <taxon>Anopheles</taxon>
    </lineage>
</organism>
<sequence length="72" mass="8008">MPVHGRHMHSSGAFVDTLHKFSTTLANRKATGLHFGLGLHFIGCFFYQVAPGLMLLFDRNPSPSRRWEGVGP</sequence>
<evidence type="ECO:0000313" key="3">
    <source>
        <dbReference type="Proteomes" id="UP000075884"/>
    </source>
</evidence>
<dbReference type="EnsemblMetazoa" id="ADIR014765-RA">
    <property type="protein sequence ID" value="ADIR014765-PA"/>
    <property type="gene ID" value="ADIR014765"/>
</dbReference>
<protein>
    <submittedName>
        <fullName evidence="2">Uncharacterized protein</fullName>
    </submittedName>
</protein>
<name>A0A182NY59_9DIPT</name>
<evidence type="ECO:0000313" key="2">
    <source>
        <dbReference type="EnsemblMetazoa" id="ADIR014765-PA"/>
    </source>
</evidence>
<reference evidence="3" key="1">
    <citation type="submission" date="2013-03" db="EMBL/GenBank/DDBJ databases">
        <title>The Genome Sequence of Anopheles dirus WRAIR2.</title>
        <authorList>
            <consortium name="The Broad Institute Genomics Platform"/>
            <person name="Neafsey D.E."/>
            <person name="Walton C."/>
            <person name="Walker B."/>
            <person name="Young S.K."/>
            <person name="Zeng Q."/>
            <person name="Gargeya S."/>
            <person name="Fitzgerald M."/>
            <person name="Haas B."/>
            <person name="Abouelleil A."/>
            <person name="Allen A.W."/>
            <person name="Alvarado L."/>
            <person name="Arachchi H.M."/>
            <person name="Berlin A.M."/>
            <person name="Chapman S.B."/>
            <person name="Gainer-Dewar J."/>
            <person name="Goldberg J."/>
            <person name="Griggs A."/>
            <person name="Gujja S."/>
            <person name="Hansen M."/>
            <person name="Howarth C."/>
            <person name="Imamovic A."/>
            <person name="Ireland A."/>
            <person name="Larimer J."/>
            <person name="McCowan C."/>
            <person name="Murphy C."/>
            <person name="Pearson M."/>
            <person name="Poon T.W."/>
            <person name="Priest M."/>
            <person name="Roberts A."/>
            <person name="Saif S."/>
            <person name="Shea T."/>
            <person name="Sisk P."/>
            <person name="Sykes S."/>
            <person name="Wortman J."/>
            <person name="Nusbaum C."/>
            <person name="Birren B."/>
        </authorList>
    </citation>
    <scope>NUCLEOTIDE SEQUENCE [LARGE SCALE GENOMIC DNA]</scope>
    <source>
        <strain evidence="3">WRAIR2</strain>
    </source>
</reference>
<dbReference type="AlphaFoldDB" id="A0A182NY59"/>
<reference evidence="2" key="2">
    <citation type="submission" date="2020-05" db="UniProtKB">
        <authorList>
            <consortium name="EnsemblMetazoa"/>
        </authorList>
    </citation>
    <scope>IDENTIFICATION</scope>
    <source>
        <strain evidence="2">WRAIR2</strain>
    </source>
</reference>
<keyword evidence="1" id="KW-0472">Membrane</keyword>